<evidence type="ECO:0000313" key="2">
    <source>
        <dbReference type="EMBL" id="WNQ10841.1"/>
    </source>
</evidence>
<dbReference type="PANTHER" id="PTHR34300:SF2">
    <property type="entry name" value="QUEUOSINE PRECURSOR TRANSPORTER-RELATED"/>
    <property type="match status" value="1"/>
</dbReference>
<organism evidence="2 3">
    <name type="scientific">Paenibacillus aurantius</name>
    <dbReference type="NCBI Taxonomy" id="2918900"/>
    <lineage>
        <taxon>Bacteria</taxon>
        <taxon>Bacillati</taxon>
        <taxon>Bacillota</taxon>
        <taxon>Bacilli</taxon>
        <taxon>Bacillales</taxon>
        <taxon>Paenibacillaceae</taxon>
        <taxon>Paenibacillus</taxon>
    </lineage>
</organism>
<keyword evidence="1" id="KW-1133">Transmembrane helix</keyword>
<sequence length="180" mass="18744">MRPFLLLLYLVSIAGANVVTASTAPLAFGPVLVPAGSFLIGAIFILRDLVQNAYGRARTYAVIACAMVLSAVTSWLLGDTLWIVFASAVTFLVSETTDTEIYTRLKLPLARRVLYSGLAGGTVDSVLFVLIGLSPLGAGFLPWEAVGYAMAGQVLVKVGLQAAAAAVIALGAKARRSAEA</sequence>
<keyword evidence="1" id="KW-0472">Membrane</keyword>
<dbReference type="PANTHER" id="PTHR34300">
    <property type="entry name" value="QUEUOSINE PRECURSOR TRANSPORTER-RELATED"/>
    <property type="match status" value="1"/>
</dbReference>
<reference evidence="2 3" key="1">
    <citation type="submission" date="2022-02" db="EMBL/GenBank/DDBJ databases">
        <title>Paenibacillus sp. MBLB1776 Whole Genome Shotgun Sequencing.</title>
        <authorList>
            <person name="Hwang C.Y."/>
            <person name="Cho E.-S."/>
            <person name="Seo M.-J."/>
        </authorList>
    </citation>
    <scope>NUCLEOTIDE SEQUENCE [LARGE SCALE GENOMIC DNA]</scope>
    <source>
        <strain evidence="2 3">MBLB1776</strain>
    </source>
</reference>
<proteinExistence type="predicted"/>
<keyword evidence="1" id="KW-0812">Transmembrane</keyword>
<accession>A0AA96REW5</accession>
<feature type="transmembrane region" description="Helical" evidence="1">
    <location>
        <begin position="145"/>
        <end position="172"/>
    </location>
</feature>
<gene>
    <name evidence="2" type="ORF">MJA45_25005</name>
</gene>
<feature type="transmembrane region" description="Helical" evidence="1">
    <location>
        <begin position="113"/>
        <end position="133"/>
    </location>
</feature>
<dbReference type="KEGG" id="paun:MJA45_25005"/>
<dbReference type="Pfam" id="PF02592">
    <property type="entry name" value="Vut_1"/>
    <property type="match status" value="1"/>
</dbReference>
<protein>
    <submittedName>
        <fullName evidence="2">VUT family protein</fullName>
    </submittedName>
</protein>
<evidence type="ECO:0000256" key="1">
    <source>
        <dbReference type="SAM" id="Phobius"/>
    </source>
</evidence>
<dbReference type="AlphaFoldDB" id="A0AA96REW5"/>
<dbReference type="RefSeq" id="WP_315604615.1">
    <property type="nucleotide sequence ID" value="NZ_CP130318.1"/>
</dbReference>
<dbReference type="EMBL" id="CP130318">
    <property type="protein sequence ID" value="WNQ10841.1"/>
    <property type="molecule type" value="Genomic_DNA"/>
</dbReference>
<name>A0AA96REW5_9BACL</name>
<evidence type="ECO:0000313" key="3">
    <source>
        <dbReference type="Proteomes" id="UP001305702"/>
    </source>
</evidence>
<keyword evidence="3" id="KW-1185">Reference proteome</keyword>
<feature type="transmembrane region" description="Helical" evidence="1">
    <location>
        <begin position="82"/>
        <end position="101"/>
    </location>
</feature>
<dbReference type="InterPro" id="IPR003744">
    <property type="entry name" value="YhhQ"/>
</dbReference>
<dbReference type="Proteomes" id="UP001305702">
    <property type="component" value="Chromosome"/>
</dbReference>